<dbReference type="GeneID" id="40088035"/>
<name>A0A2L0UZ80_9CAUD</name>
<proteinExistence type="predicted"/>
<sequence>MTVIQISQIQLRTGRREDLPATLPENEIVTTYDSGEIFVGMPNYSKVQSRLPTMSSPGRFPYGNVKILTEFDVSRTLVDHVVTTSPLQRFFSAERTLSNQAVTVNYTGPVLPVDGNGVSTIRTAVIDVFNSDESGSMLYKAEYSNASGLYNLSLDALTVIQNSAGNTSVLLDLDTAQMDTVTSDDEFTFWFIPAMEIDRYPLSEADSMIINYSIKTTVPVNGKTVRRTGTLHIVADEDGAEVMDNGVDMNQQSGVNYMRVVFSVRVIEEADPMDPSQVTKYLSFTCTNASDYPVHITYFGDRWSSDEL</sequence>
<protein>
    <submittedName>
        <fullName evidence="1">Uncharacterized protein</fullName>
    </submittedName>
</protein>
<organism evidence="1 2">
    <name type="scientific">Agrobacterium phage Atu_ph07</name>
    <dbReference type="NCBI Taxonomy" id="2024264"/>
    <lineage>
        <taxon>Viruses</taxon>
        <taxon>Duplodnaviria</taxon>
        <taxon>Heunggongvirae</taxon>
        <taxon>Uroviricota</taxon>
        <taxon>Caudoviricetes</taxon>
        <taxon>Polybotosvirus</taxon>
        <taxon>Polybotosvirus Atuph07</taxon>
    </lineage>
</organism>
<dbReference type="EMBL" id="MF403008">
    <property type="protein sequence ID" value="AUZ94844.1"/>
    <property type="molecule type" value="Genomic_DNA"/>
</dbReference>
<dbReference type="KEGG" id="vg:40088035"/>
<keyword evidence="2" id="KW-1185">Reference proteome</keyword>
<evidence type="ECO:0000313" key="2">
    <source>
        <dbReference type="Proteomes" id="UP000223025"/>
    </source>
</evidence>
<dbReference type="RefSeq" id="YP_009611697.1">
    <property type="nucleotide sequence ID" value="NC_042013.1"/>
</dbReference>
<reference evidence="1 2" key="1">
    <citation type="submission" date="2017-06" db="EMBL/GenBank/DDBJ databases">
        <authorList>
            <person name="Kim H.J."/>
            <person name="Triplett B.A."/>
        </authorList>
    </citation>
    <scope>NUCLEOTIDE SEQUENCE [LARGE SCALE GENOMIC DNA]</scope>
</reference>
<evidence type="ECO:0000313" key="1">
    <source>
        <dbReference type="EMBL" id="AUZ94844.1"/>
    </source>
</evidence>
<accession>A0A2L0UZ80</accession>
<dbReference type="Proteomes" id="UP000223025">
    <property type="component" value="Segment"/>
</dbReference>